<proteinExistence type="predicted"/>
<name>A0A6M3LBB4_9ZZZZ</name>
<dbReference type="EMBL" id="MT143031">
    <property type="protein sequence ID" value="QJA92020.1"/>
    <property type="molecule type" value="Genomic_DNA"/>
</dbReference>
<sequence>MKPKILFGPCSMGGLNITLANHLKKRGYQANVLGMFKDYLGNQPDYQYLRPDEILALALDHDVIVLDFGNSLLHYPSMGIPNQGELYKDILQLREAGKIVFMWFHGSDVRSQSMLHSFYWEHMNIEPPHLVPKQTLVQYQRVKKLDELCHGFLFTRHTLELVPHAVPLWEIFLNLEDWPWTRMSTPKEPRKVILSTTSARKKNQDILRKAVDGKFEIVDISGIPRSQVRERYLEGDFLLGQANDNYGLTEIECMALGIPVVVGMKYYENCIRNIAPVLGFCWDGDLGECLHDMEGGEISPTTVLRARRFVETYHTVGLMANLLLGYIQEALDGQQVSRVRNPDWREPDNFEYWDWSIPRWIEMGEKERARVECVEAVQCGYKADHHLDLLRGELS</sequence>
<protein>
    <submittedName>
        <fullName evidence="1">Putative glycosyltransferase</fullName>
    </submittedName>
</protein>
<dbReference type="GO" id="GO:0016740">
    <property type="term" value="F:transferase activity"/>
    <property type="evidence" value="ECO:0007669"/>
    <property type="project" value="UniProtKB-KW"/>
</dbReference>
<accession>A0A6M3LBB4</accession>
<reference evidence="1" key="1">
    <citation type="submission" date="2020-03" db="EMBL/GenBank/DDBJ databases">
        <title>The deep terrestrial virosphere.</title>
        <authorList>
            <person name="Holmfeldt K."/>
            <person name="Nilsson E."/>
            <person name="Simone D."/>
            <person name="Lopez-Fernandez M."/>
            <person name="Wu X."/>
            <person name="de Brujin I."/>
            <person name="Lundin D."/>
            <person name="Andersson A."/>
            <person name="Bertilsson S."/>
            <person name="Dopson M."/>
        </authorList>
    </citation>
    <scope>NUCLEOTIDE SEQUENCE</scope>
    <source>
        <strain evidence="1">MM415B03207</strain>
    </source>
</reference>
<organism evidence="1">
    <name type="scientific">viral metagenome</name>
    <dbReference type="NCBI Taxonomy" id="1070528"/>
    <lineage>
        <taxon>unclassified sequences</taxon>
        <taxon>metagenomes</taxon>
        <taxon>organismal metagenomes</taxon>
    </lineage>
</organism>
<gene>
    <name evidence="1" type="ORF">MM415B03207_0008</name>
</gene>
<dbReference type="AlphaFoldDB" id="A0A6M3LBB4"/>
<evidence type="ECO:0000313" key="1">
    <source>
        <dbReference type="EMBL" id="QJA92020.1"/>
    </source>
</evidence>
<keyword evidence="1" id="KW-0808">Transferase</keyword>